<dbReference type="GO" id="GO:0008168">
    <property type="term" value="F:methyltransferase activity"/>
    <property type="evidence" value="ECO:0007669"/>
    <property type="project" value="UniProtKB-KW"/>
</dbReference>
<dbReference type="RefSeq" id="WP_208455042.1">
    <property type="nucleotide sequence ID" value="NZ_CABVPL010000003.1"/>
</dbReference>
<dbReference type="GO" id="GO:0032259">
    <property type="term" value="P:methylation"/>
    <property type="evidence" value="ECO:0007669"/>
    <property type="project" value="UniProtKB-KW"/>
</dbReference>
<dbReference type="GeneID" id="99787882"/>
<dbReference type="Pfam" id="PF05050">
    <property type="entry name" value="Methyltransf_21"/>
    <property type="match status" value="1"/>
</dbReference>
<protein>
    <submittedName>
        <fullName evidence="2">FkbM family methyltransferase</fullName>
    </submittedName>
</protein>
<dbReference type="AlphaFoldDB" id="A0A6P2HIS6"/>
<dbReference type="Proteomes" id="UP000494222">
    <property type="component" value="Unassembled WGS sequence"/>
</dbReference>
<dbReference type="PANTHER" id="PTHR34203:SF15">
    <property type="entry name" value="SLL1173 PROTEIN"/>
    <property type="match status" value="1"/>
</dbReference>
<dbReference type="InterPro" id="IPR029063">
    <property type="entry name" value="SAM-dependent_MTases_sf"/>
</dbReference>
<dbReference type="SUPFAM" id="SSF53335">
    <property type="entry name" value="S-adenosyl-L-methionine-dependent methyltransferases"/>
    <property type="match status" value="1"/>
</dbReference>
<accession>A0A6P2HIS6</accession>
<dbReference type="InterPro" id="IPR006342">
    <property type="entry name" value="FkbM_mtfrase"/>
</dbReference>
<sequence length="280" mass="31088">MNENSQTVQIADPYILVNARHGTMLANRYDTYIGQALIEYGEYCELETQFLLRWIDRAGTVLEVGANIGSQTVALAKAAKAVGADVIAFEPQPFIFQNLCANLALNAVENVTAWPFACAQQPGTIGLERPNYRQPGNFGGVSLRPGVTPSGIEVPCVRLDDIARGCNIRLMKIDVEGFELQVLQGAQEILTNHRPVLYVENDRVDQSPKLIEYLWGQNYHLWWHITPLFNPQNFSGNAVNRYPGLATFNMIGLPREFAISPDGCEAIVDATFHPLAARRD</sequence>
<name>A0A6P2HIS6_9BURK</name>
<evidence type="ECO:0000259" key="1">
    <source>
        <dbReference type="Pfam" id="PF05050"/>
    </source>
</evidence>
<dbReference type="NCBIfam" id="TIGR01444">
    <property type="entry name" value="fkbM_fam"/>
    <property type="match status" value="1"/>
</dbReference>
<dbReference type="PANTHER" id="PTHR34203">
    <property type="entry name" value="METHYLTRANSFERASE, FKBM FAMILY PROTEIN"/>
    <property type="match status" value="1"/>
</dbReference>
<gene>
    <name evidence="2" type="ORF">BLA24064_00609</name>
</gene>
<dbReference type="Gene3D" id="3.40.50.150">
    <property type="entry name" value="Vaccinia Virus protein VP39"/>
    <property type="match status" value="1"/>
</dbReference>
<organism evidence="2 3">
    <name type="scientific">Burkholderia latens</name>
    <dbReference type="NCBI Taxonomy" id="488446"/>
    <lineage>
        <taxon>Bacteria</taxon>
        <taxon>Pseudomonadati</taxon>
        <taxon>Pseudomonadota</taxon>
        <taxon>Betaproteobacteria</taxon>
        <taxon>Burkholderiales</taxon>
        <taxon>Burkholderiaceae</taxon>
        <taxon>Burkholderia</taxon>
        <taxon>Burkholderia cepacia complex</taxon>
    </lineage>
</organism>
<keyword evidence="2" id="KW-0808">Transferase</keyword>
<keyword evidence="2" id="KW-0489">Methyltransferase</keyword>
<evidence type="ECO:0000313" key="3">
    <source>
        <dbReference type="Proteomes" id="UP000494222"/>
    </source>
</evidence>
<evidence type="ECO:0000313" key="2">
    <source>
        <dbReference type="EMBL" id="VWB16602.1"/>
    </source>
</evidence>
<proteinExistence type="predicted"/>
<dbReference type="InterPro" id="IPR052514">
    <property type="entry name" value="SAM-dependent_MTase"/>
</dbReference>
<feature type="domain" description="Methyltransferase FkbM" evidence="1">
    <location>
        <begin position="63"/>
        <end position="220"/>
    </location>
</feature>
<reference evidence="2 3" key="1">
    <citation type="submission" date="2019-09" db="EMBL/GenBank/DDBJ databases">
        <authorList>
            <person name="Depoorter E."/>
        </authorList>
    </citation>
    <scope>NUCLEOTIDE SEQUENCE [LARGE SCALE GENOMIC DNA]</scope>
    <source>
        <strain evidence="2">LMG 24064</strain>
    </source>
</reference>
<dbReference type="EMBL" id="CABVPL010000003">
    <property type="protein sequence ID" value="VWB16602.1"/>
    <property type="molecule type" value="Genomic_DNA"/>
</dbReference>